<dbReference type="InterPro" id="IPR010781">
    <property type="entry name" value="DUF1376"/>
</dbReference>
<name>A0AA92HB50_RHIRH</name>
<gene>
    <name evidence="2" type="ORF">DC430_05540</name>
</gene>
<accession>A0AA92HB50</accession>
<evidence type="ECO:0000256" key="1">
    <source>
        <dbReference type="SAM" id="MobiDB-lite"/>
    </source>
</evidence>
<reference evidence="2 3" key="1">
    <citation type="submission" date="2018-04" db="EMBL/GenBank/DDBJ databases">
        <authorList>
            <person name="Hagen T."/>
        </authorList>
    </citation>
    <scope>NUCLEOTIDE SEQUENCE [LARGE SCALE GENOMIC DNA]</scope>
    <source>
        <strain evidence="2 3">TPD7009</strain>
    </source>
</reference>
<evidence type="ECO:0008006" key="4">
    <source>
        <dbReference type="Google" id="ProtNLM"/>
    </source>
</evidence>
<dbReference type="AlphaFoldDB" id="A0AA92HB50"/>
<sequence length="176" mass="20216">MPGARRQCARRMPMANLPFMPFWTDAYLADTVHLTTEQHGAYLLLLFQAWRSPDCSLADDDELLALQAKVSPAKWRAMKPVVMAFWKLDKRRKKWVQKRLRIEREKAMERKAKARDSAVTRWKGEKKSDAKALPKHSEGSASRVTPIEEKSGDFSKGARAPKKSSRDLLMEAFQDV</sequence>
<dbReference type="Proteomes" id="UP000244335">
    <property type="component" value="Unassembled WGS sequence"/>
</dbReference>
<protein>
    <recommendedName>
        <fullName evidence="4">DUF1376 domain-containing protein</fullName>
    </recommendedName>
</protein>
<evidence type="ECO:0000313" key="3">
    <source>
        <dbReference type="Proteomes" id="UP000244335"/>
    </source>
</evidence>
<feature type="region of interest" description="Disordered" evidence="1">
    <location>
        <begin position="112"/>
        <end position="176"/>
    </location>
</feature>
<comment type="caution">
    <text evidence="2">The sequence shown here is derived from an EMBL/GenBank/DDBJ whole genome shotgun (WGS) entry which is preliminary data.</text>
</comment>
<proteinExistence type="predicted"/>
<evidence type="ECO:0000313" key="2">
    <source>
        <dbReference type="EMBL" id="PVE57187.1"/>
    </source>
</evidence>
<dbReference type="Pfam" id="PF07120">
    <property type="entry name" value="DUF1376"/>
    <property type="match status" value="1"/>
</dbReference>
<organism evidence="2 3">
    <name type="scientific">Rhizobium rhizogenes</name>
    <name type="common">Agrobacterium rhizogenes</name>
    <dbReference type="NCBI Taxonomy" id="359"/>
    <lineage>
        <taxon>Bacteria</taxon>
        <taxon>Pseudomonadati</taxon>
        <taxon>Pseudomonadota</taxon>
        <taxon>Alphaproteobacteria</taxon>
        <taxon>Hyphomicrobiales</taxon>
        <taxon>Rhizobiaceae</taxon>
        <taxon>Rhizobium/Agrobacterium group</taxon>
        <taxon>Rhizobium</taxon>
    </lineage>
</organism>
<dbReference type="EMBL" id="QDFR01000001">
    <property type="protein sequence ID" value="PVE57187.1"/>
    <property type="molecule type" value="Genomic_DNA"/>
</dbReference>
<feature type="compositionally biased region" description="Basic and acidic residues" evidence="1">
    <location>
        <begin position="112"/>
        <end position="138"/>
    </location>
</feature>